<evidence type="ECO:0000313" key="3">
    <source>
        <dbReference type="EMBL" id="STC77574.1"/>
    </source>
</evidence>
<feature type="region of interest" description="Disordered" evidence="1">
    <location>
        <begin position="107"/>
        <end position="132"/>
    </location>
</feature>
<name>A0A376GSP4_9CORY</name>
<accession>A0A376GSP4</accession>
<evidence type="ECO:0000313" key="4">
    <source>
        <dbReference type="EMBL" id="STD79104.1"/>
    </source>
</evidence>
<evidence type="ECO:0000313" key="5">
    <source>
        <dbReference type="Proteomes" id="UP000254287"/>
    </source>
</evidence>
<feature type="transmembrane region" description="Helical" evidence="2">
    <location>
        <begin position="52"/>
        <end position="71"/>
    </location>
</feature>
<sequence length="141" mass="14724">MNNRDAISTAVASVLARQSFVLQRKETFITVAVAVVWVGSTLIEQLTSAPDWFAVVVGCVTSLAAALVIALTKGGIPPSALPRILDSYDMEVGKTVDVAPGAVEEVGAPDAEPVPAASILPPDSSRPPRHAAAERRFSLYG</sequence>
<keyword evidence="2" id="KW-0472">Membrane</keyword>
<protein>
    <submittedName>
        <fullName evidence="4">Uncharacterized protein</fullName>
    </submittedName>
</protein>
<dbReference type="AlphaFoldDB" id="A0A376GSP4"/>
<organism evidence="4 5">
    <name type="scientific">Corynebacterium minutissimum</name>
    <dbReference type="NCBI Taxonomy" id="38301"/>
    <lineage>
        <taxon>Bacteria</taxon>
        <taxon>Bacillati</taxon>
        <taxon>Actinomycetota</taxon>
        <taxon>Actinomycetes</taxon>
        <taxon>Mycobacteriales</taxon>
        <taxon>Corynebacteriaceae</taxon>
        <taxon>Corynebacterium</taxon>
    </lineage>
</organism>
<evidence type="ECO:0000256" key="1">
    <source>
        <dbReference type="SAM" id="MobiDB-lite"/>
    </source>
</evidence>
<gene>
    <name evidence="3" type="ORF">NCTC10289_01297</name>
    <name evidence="4" type="ORF">NCTC10289_02623</name>
</gene>
<dbReference type="Proteomes" id="UP000254287">
    <property type="component" value="Unassembled WGS sequence"/>
</dbReference>
<evidence type="ECO:0000256" key="2">
    <source>
        <dbReference type="SAM" id="Phobius"/>
    </source>
</evidence>
<keyword evidence="2" id="KW-0812">Transmembrane</keyword>
<feature type="transmembrane region" description="Helical" evidence="2">
    <location>
        <begin position="27"/>
        <end position="46"/>
    </location>
</feature>
<dbReference type="EMBL" id="UFXP01000001">
    <property type="protein sequence ID" value="STC77574.1"/>
    <property type="molecule type" value="Genomic_DNA"/>
</dbReference>
<dbReference type="EMBL" id="UFXP01000002">
    <property type="protein sequence ID" value="STD79104.1"/>
    <property type="molecule type" value="Genomic_DNA"/>
</dbReference>
<reference evidence="4 5" key="1">
    <citation type="submission" date="2018-06" db="EMBL/GenBank/DDBJ databases">
        <authorList>
            <consortium name="Pathogen Informatics"/>
            <person name="Doyle S."/>
        </authorList>
    </citation>
    <scope>NUCLEOTIDE SEQUENCE [LARGE SCALE GENOMIC DNA]</scope>
    <source>
        <strain evidence="4 5">NCTC10289</strain>
    </source>
</reference>
<keyword evidence="2" id="KW-1133">Transmembrane helix</keyword>
<dbReference type="RefSeq" id="WP_115021871.1">
    <property type="nucleotide sequence ID" value="NZ_CP069533.1"/>
</dbReference>
<proteinExistence type="predicted"/>